<sequence length="229" mass="24357">MIAPKIVATIATDAASVTGTTISGTIATTTVTILTPSSTGYTRTSNENTRFPASVLYDAKGDVTNPDNIHLITVPETAIFSRCRDTCRGSDDCIAFVAKENVFCDLLVDKMQETDGSNTDWNWYSLDCFCDLPELPTNLAVATTTAETTDTTYLAFDIATTYTTENTALTTNTATTEVETSSTVLTTSSAKLATSTETTAAFGCPGDPHLNPPVAFSKSTPEAETKLRI</sequence>
<gene>
    <name evidence="1" type="ORF">FGLOB1_10614</name>
</gene>
<evidence type="ECO:0000313" key="1">
    <source>
        <dbReference type="EMBL" id="KAF5700734.1"/>
    </source>
</evidence>
<name>A0A8H5XVH5_9HYPO</name>
<dbReference type="EMBL" id="JAAQPF010000513">
    <property type="protein sequence ID" value="KAF5700734.1"/>
    <property type="molecule type" value="Genomic_DNA"/>
</dbReference>
<comment type="caution">
    <text evidence="1">The sequence shown here is derived from an EMBL/GenBank/DDBJ whole genome shotgun (WGS) entry which is preliminary data.</text>
</comment>
<protein>
    <recommendedName>
        <fullName evidence="3">Apple domain-containing protein</fullName>
    </recommendedName>
</protein>
<evidence type="ECO:0000313" key="2">
    <source>
        <dbReference type="Proteomes" id="UP000532311"/>
    </source>
</evidence>
<keyword evidence="2" id="KW-1185">Reference proteome</keyword>
<proteinExistence type="predicted"/>
<evidence type="ECO:0008006" key="3">
    <source>
        <dbReference type="Google" id="ProtNLM"/>
    </source>
</evidence>
<accession>A0A8H5XVH5</accession>
<dbReference type="AlphaFoldDB" id="A0A8H5XVH5"/>
<reference evidence="1 2" key="1">
    <citation type="submission" date="2020-05" db="EMBL/GenBank/DDBJ databases">
        <title>Identification and distribution of gene clusters putatively required for synthesis of sphingolipid metabolism inhibitors in phylogenetically diverse species of the filamentous fungus Fusarium.</title>
        <authorList>
            <person name="Kim H.-S."/>
            <person name="Busman M."/>
            <person name="Brown D.W."/>
            <person name="Divon H."/>
            <person name="Uhlig S."/>
            <person name="Proctor R.H."/>
        </authorList>
    </citation>
    <scope>NUCLEOTIDE SEQUENCE [LARGE SCALE GENOMIC DNA]</scope>
    <source>
        <strain evidence="1 2">NRRL 26131</strain>
    </source>
</reference>
<organism evidence="1 2">
    <name type="scientific">Fusarium globosum</name>
    <dbReference type="NCBI Taxonomy" id="78864"/>
    <lineage>
        <taxon>Eukaryota</taxon>
        <taxon>Fungi</taxon>
        <taxon>Dikarya</taxon>
        <taxon>Ascomycota</taxon>
        <taxon>Pezizomycotina</taxon>
        <taxon>Sordariomycetes</taxon>
        <taxon>Hypocreomycetidae</taxon>
        <taxon>Hypocreales</taxon>
        <taxon>Nectriaceae</taxon>
        <taxon>Fusarium</taxon>
        <taxon>Fusarium fujikuroi species complex</taxon>
    </lineage>
</organism>
<dbReference type="Proteomes" id="UP000532311">
    <property type="component" value="Unassembled WGS sequence"/>
</dbReference>